<dbReference type="EMBL" id="ML976979">
    <property type="protein sequence ID" value="KAF1962141.1"/>
    <property type="molecule type" value="Genomic_DNA"/>
</dbReference>
<accession>A0A6A5UB79</accession>
<organism evidence="5 6">
    <name type="scientific">Byssothecium circinans</name>
    <dbReference type="NCBI Taxonomy" id="147558"/>
    <lineage>
        <taxon>Eukaryota</taxon>
        <taxon>Fungi</taxon>
        <taxon>Dikarya</taxon>
        <taxon>Ascomycota</taxon>
        <taxon>Pezizomycotina</taxon>
        <taxon>Dothideomycetes</taxon>
        <taxon>Pleosporomycetidae</taxon>
        <taxon>Pleosporales</taxon>
        <taxon>Massarineae</taxon>
        <taxon>Massarinaceae</taxon>
        <taxon>Byssothecium</taxon>
    </lineage>
</organism>
<dbReference type="Proteomes" id="UP000800035">
    <property type="component" value="Unassembled WGS sequence"/>
</dbReference>
<evidence type="ECO:0000256" key="1">
    <source>
        <dbReference type="ARBA" id="ARBA00005179"/>
    </source>
</evidence>
<reference evidence="5" key="1">
    <citation type="journal article" date="2020" name="Stud. Mycol.">
        <title>101 Dothideomycetes genomes: a test case for predicting lifestyles and emergence of pathogens.</title>
        <authorList>
            <person name="Haridas S."/>
            <person name="Albert R."/>
            <person name="Binder M."/>
            <person name="Bloem J."/>
            <person name="Labutti K."/>
            <person name="Salamov A."/>
            <person name="Andreopoulos B."/>
            <person name="Baker S."/>
            <person name="Barry K."/>
            <person name="Bills G."/>
            <person name="Bluhm B."/>
            <person name="Cannon C."/>
            <person name="Castanera R."/>
            <person name="Culley D."/>
            <person name="Daum C."/>
            <person name="Ezra D."/>
            <person name="Gonzalez J."/>
            <person name="Henrissat B."/>
            <person name="Kuo A."/>
            <person name="Liang C."/>
            <person name="Lipzen A."/>
            <person name="Lutzoni F."/>
            <person name="Magnuson J."/>
            <person name="Mondo S."/>
            <person name="Nolan M."/>
            <person name="Ohm R."/>
            <person name="Pangilinan J."/>
            <person name="Park H.-J."/>
            <person name="Ramirez L."/>
            <person name="Alfaro M."/>
            <person name="Sun H."/>
            <person name="Tritt A."/>
            <person name="Yoshinaga Y."/>
            <person name="Zwiers L.-H."/>
            <person name="Turgeon B."/>
            <person name="Goodwin S."/>
            <person name="Spatafora J."/>
            <person name="Crous P."/>
            <person name="Grigoriev I."/>
        </authorList>
    </citation>
    <scope>NUCLEOTIDE SEQUENCE</scope>
    <source>
        <strain evidence="5">CBS 675.92</strain>
    </source>
</reference>
<evidence type="ECO:0000313" key="5">
    <source>
        <dbReference type="EMBL" id="KAF1962141.1"/>
    </source>
</evidence>
<dbReference type="GO" id="GO:0016740">
    <property type="term" value="F:transferase activity"/>
    <property type="evidence" value="ECO:0007669"/>
    <property type="project" value="UniProtKB-KW"/>
</dbReference>
<evidence type="ECO:0000256" key="2">
    <source>
        <dbReference type="ARBA" id="ARBA00022679"/>
    </source>
</evidence>
<dbReference type="InterPro" id="IPR029063">
    <property type="entry name" value="SAM-dependent_MTases_sf"/>
</dbReference>
<keyword evidence="2" id="KW-0808">Transferase</keyword>
<dbReference type="PANTHER" id="PTHR35897">
    <property type="entry name" value="METHYLTRANSFERASE AUSD"/>
    <property type="match status" value="1"/>
</dbReference>
<name>A0A6A5UB79_9PLEO</name>
<evidence type="ECO:0000313" key="6">
    <source>
        <dbReference type="Proteomes" id="UP000800035"/>
    </source>
</evidence>
<dbReference type="InterPro" id="IPR051654">
    <property type="entry name" value="Meroterpenoid_MTases"/>
</dbReference>
<keyword evidence="6" id="KW-1185">Reference proteome</keyword>
<evidence type="ECO:0000256" key="3">
    <source>
        <dbReference type="ARBA" id="ARBA00022691"/>
    </source>
</evidence>
<comment type="similarity">
    <text evidence="4">Belongs to the class I-like SAM-binding methyltransferase superfamily.</text>
</comment>
<dbReference type="Gene3D" id="3.40.50.150">
    <property type="entry name" value="Vaccinia Virus protein VP39"/>
    <property type="match status" value="1"/>
</dbReference>
<protein>
    <recommendedName>
        <fullName evidence="7">Methyltransferase type 11 domain-containing protein</fullName>
    </recommendedName>
</protein>
<comment type="pathway">
    <text evidence="1">Secondary metabolite biosynthesis.</text>
</comment>
<proteinExistence type="inferred from homology"/>
<evidence type="ECO:0000256" key="4">
    <source>
        <dbReference type="ARBA" id="ARBA00038314"/>
    </source>
</evidence>
<gene>
    <name evidence="5" type="ORF">CC80DRAFT_542469</name>
</gene>
<keyword evidence="3" id="KW-0949">S-adenosyl-L-methionine</keyword>
<dbReference type="PANTHER" id="PTHR35897:SF1">
    <property type="entry name" value="METHYLTRANSFERASE AUSD"/>
    <property type="match status" value="1"/>
</dbReference>
<evidence type="ECO:0008006" key="7">
    <source>
        <dbReference type="Google" id="ProtNLM"/>
    </source>
</evidence>
<dbReference type="OrthoDB" id="2094832at2759"/>
<dbReference type="AlphaFoldDB" id="A0A6A5UB79"/>
<sequence>MATLIAADIFDPESELKLLDGKMDIIHTALFLHLFSEDMCVKAVRRILKLFKDKVGVLFIGKQLGCVDSGMIANGGFRYNAESFKEMWERVSAEAGMEWKVECWLGEEDLYEMAAKTGIRAHFLLEGSRWLSFSVRRIK</sequence>